<dbReference type="KEGG" id="ceu:A7L45_21810"/>
<dbReference type="InterPro" id="IPR000064">
    <property type="entry name" value="NLP_P60_dom"/>
</dbReference>
<dbReference type="PANTHER" id="PTHR47053:SF1">
    <property type="entry name" value="MUREIN DD-ENDOPEPTIDASE MEPH-RELATED"/>
    <property type="match status" value="1"/>
</dbReference>
<evidence type="ECO:0000256" key="2">
    <source>
        <dbReference type="ARBA" id="ARBA00022670"/>
    </source>
</evidence>
<comment type="similarity">
    <text evidence="1">Belongs to the peptidase C40 family.</text>
</comment>
<dbReference type="PANTHER" id="PTHR47053">
    <property type="entry name" value="MUREIN DD-ENDOPEPTIDASE MEPH-RELATED"/>
    <property type="match status" value="1"/>
</dbReference>
<organism evidence="8 9">
    <name type="scientific">Clostridium estertheticum subsp. estertheticum</name>
    <dbReference type="NCBI Taxonomy" id="1552"/>
    <lineage>
        <taxon>Bacteria</taxon>
        <taxon>Bacillati</taxon>
        <taxon>Bacillota</taxon>
        <taxon>Clostridia</taxon>
        <taxon>Eubacteriales</taxon>
        <taxon>Clostridiaceae</taxon>
        <taxon>Clostridium</taxon>
    </lineage>
</organism>
<gene>
    <name evidence="8" type="ORF">A7L45_21810</name>
</gene>
<evidence type="ECO:0000256" key="4">
    <source>
        <dbReference type="ARBA" id="ARBA00022807"/>
    </source>
</evidence>
<keyword evidence="4" id="KW-0788">Thiol protease</keyword>
<evidence type="ECO:0000256" key="5">
    <source>
        <dbReference type="SAM" id="SignalP"/>
    </source>
</evidence>
<dbReference type="SMART" id="SM00287">
    <property type="entry name" value="SH3b"/>
    <property type="match status" value="2"/>
</dbReference>
<evidence type="ECO:0000259" key="6">
    <source>
        <dbReference type="PROSITE" id="PS51781"/>
    </source>
</evidence>
<keyword evidence="5" id="KW-0732">Signal</keyword>
<dbReference type="Pfam" id="PF08239">
    <property type="entry name" value="SH3_3"/>
    <property type="match status" value="2"/>
</dbReference>
<dbReference type="PROSITE" id="PS51781">
    <property type="entry name" value="SH3B"/>
    <property type="match status" value="2"/>
</dbReference>
<evidence type="ECO:0000259" key="7">
    <source>
        <dbReference type="PROSITE" id="PS51935"/>
    </source>
</evidence>
<feature type="signal peptide" evidence="5">
    <location>
        <begin position="1"/>
        <end position="22"/>
    </location>
</feature>
<evidence type="ECO:0000313" key="8">
    <source>
        <dbReference type="EMBL" id="APC42484.1"/>
    </source>
</evidence>
<dbReference type="RefSeq" id="WP_071614772.1">
    <property type="nucleotide sequence ID" value="NZ_CP015756.1"/>
</dbReference>
<proteinExistence type="inferred from homology"/>
<dbReference type="Proteomes" id="UP000182569">
    <property type="component" value="Chromosome"/>
</dbReference>
<keyword evidence="9" id="KW-1185">Reference proteome</keyword>
<sequence>MKKIITFIAVLFIMASSHTVFADSGIINASSLCVRQKSSLSSSIITSLSRNTMVNTLGKEGNFYKINYKGKTGYICSSYVKITTINSTSSVNRSLLQSIGTGIVTAYSLNVRKEATMGDNIIEIIKKGLKVNIYGTQNSFYKIIYNGKVGYISKTYISLVNTQSSRAKDIDRLMAYVNTFLGMPYLWGGTTPAKFNIVGKYVSGGFDCSGLVQYVYKSIGINLPRTTMDQVNVGSSININSLQKGDLVFFRTNPAIPNQVSHVGIYVGNNKFIQSPKTGDVIKTSLLTGYYNNNFVIGKRLIK</sequence>
<dbReference type="AlphaFoldDB" id="A0A1J0GM76"/>
<keyword evidence="2" id="KW-0645">Protease</keyword>
<evidence type="ECO:0000256" key="1">
    <source>
        <dbReference type="ARBA" id="ARBA00007074"/>
    </source>
</evidence>
<protein>
    <submittedName>
        <fullName evidence="8">Uncharacterized protein</fullName>
    </submittedName>
</protein>
<dbReference type="Pfam" id="PF00877">
    <property type="entry name" value="NLPC_P60"/>
    <property type="match status" value="1"/>
</dbReference>
<dbReference type="InterPro" id="IPR003646">
    <property type="entry name" value="SH3-like_bac-type"/>
</dbReference>
<evidence type="ECO:0000256" key="3">
    <source>
        <dbReference type="ARBA" id="ARBA00022801"/>
    </source>
</evidence>
<keyword evidence="3" id="KW-0378">Hydrolase</keyword>
<feature type="chain" id="PRO_5009612008" evidence="5">
    <location>
        <begin position="23"/>
        <end position="303"/>
    </location>
</feature>
<dbReference type="GO" id="GO:0008234">
    <property type="term" value="F:cysteine-type peptidase activity"/>
    <property type="evidence" value="ECO:0007669"/>
    <property type="project" value="UniProtKB-KW"/>
</dbReference>
<feature type="domain" description="NlpC/P60" evidence="7">
    <location>
        <begin position="163"/>
        <end position="302"/>
    </location>
</feature>
<dbReference type="InterPro" id="IPR038765">
    <property type="entry name" value="Papain-like_cys_pep_sf"/>
</dbReference>
<feature type="domain" description="SH3b" evidence="6">
    <location>
        <begin position="22"/>
        <end position="84"/>
    </location>
</feature>
<feature type="domain" description="SH3b" evidence="6">
    <location>
        <begin position="99"/>
        <end position="161"/>
    </location>
</feature>
<dbReference type="SUPFAM" id="SSF54001">
    <property type="entry name" value="Cysteine proteinases"/>
    <property type="match status" value="1"/>
</dbReference>
<name>A0A1J0GM76_9CLOT</name>
<reference evidence="9" key="1">
    <citation type="journal article" date="2016" name="Front. Microbiol.">
        <title>Complete Genome Sequence of Clostridium estertheticum DSM 8809, a Microbe Identified in Spoiled Vacuum Packed Beef.</title>
        <authorList>
            <person name="Yu Z."/>
            <person name="Gunn L."/>
            <person name="Brennan E."/>
            <person name="Reid R."/>
            <person name="Wall P.G."/>
            <person name="Gaora O.P."/>
            <person name="Hurley D."/>
            <person name="Bolton D."/>
            <person name="Fanning S."/>
        </authorList>
    </citation>
    <scope>NUCLEOTIDE SEQUENCE [LARGE SCALE GENOMIC DNA]</scope>
    <source>
        <strain evidence="9">DSM 8809</strain>
    </source>
</reference>
<dbReference type="Gene3D" id="3.90.1720.10">
    <property type="entry name" value="endopeptidase domain like (from Nostoc punctiforme)"/>
    <property type="match status" value="1"/>
</dbReference>
<dbReference type="PROSITE" id="PS51935">
    <property type="entry name" value="NLPC_P60"/>
    <property type="match status" value="1"/>
</dbReference>
<evidence type="ECO:0000313" key="9">
    <source>
        <dbReference type="Proteomes" id="UP000182569"/>
    </source>
</evidence>
<accession>A0A1J0GM76</accession>
<dbReference type="Gene3D" id="2.30.30.40">
    <property type="entry name" value="SH3 Domains"/>
    <property type="match status" value="2"/>
</dbReference>
<dbReference type="OrthoDB" id="9808890at2"/>
<dbReference type="EMBL" id="CP015756">
    <property type="protein sequence ID" value="APC42484.1"/>
    <property type="molecule type" value="Genomic_DNA"/>
</dbReference>
<dbReference type="GO" id="GO:0006508">
    <property type="term" value="P:proteolysis"/>
    <property type="evidence" value="ECO:0007669"/>
    <property type="project" value="UniProtKB-KW"/>
</dbReference>
<dbReference type="InterPro" id="IPR051202">
    <property type="entry name" value="Peptidase_C40"/>
</dbReference>